<organism evidence="2 3">
    <name type="scientific">Actinocorallia herbida</name>
    <dbReference type="NCBI Taxonomy" id="58109"/>
    <lineage>
        <taxon>Bacteria</taxon>
        <taxon>Bacillati</taxon>
        <taxon>Actinomycetota</taxon>
        <taxon>Actinomycetes</taxon>
        <taxon>Streptosporangiales</taxon>
        <taxon>Thermomonosporaceae</taxon>
        <taxon>Actinocorallia</taxon>
    </lineage>
</organism>
<dbReference type="AlphaFoldDB" id="A0A3N1CMT9"/>
<evidence type="ECO:0000313" key="3">
    <source>
        <dbReference type="Proteomes" id="UP000272400"/>
    </source>
</evidence>
<evidence type="ECO:0000256" key="1">
    <source>
        <dbReference type="SAM" id="MobiDB-lite"/>
    </source>
</evidence>
<keyword evidence="3" id="KW-1185">Reference proteome</keyword>
<evidence type="ECO:0000313" key="2">
    <source>
        <dbReference type="EMBL" id="ROO82613.1"/>
    </source>
</evidence>
<dbReference type="Proteomes" id="UP000272400">
    <property type="component" value="Unassembled WGS sequence"/>
</dbReference>
<protein>
    <submittedName>
        <fullName evidence="2">Uncharacterized protein</fullName>
    </submittedName>
</protein>
<feature type="region of interest" description="Disordered" evidence="1">
    <location>
        <begin position="1"/>
        <end position="24"/>
    </location>
</feature>
<dbReference type="EMBL" id="RJKE01000001">
    <property type="protein sequence ID" value="ROO82613.1"/>
    <property type="molecule type" value="Genomic_DNA"/>
</dbReference>
<feature type="compositionally biased region" description="Basic and acidic residues" evidence="1">
    <location>
        <begin position="14"/>
        <end position="24"/>
    </location>
</feature>
<dbReference type="RefSeq" id="WP_170201234.1">
    <property type="nucleotide sequence ID" value="NZ_RJKE01000001.1"/>
</dbReference>
<sequence>MKPTFILIDDPVPEPERTAAPEARERMTTWWSEVGSELVQDVNRRNLR</sequence>
<accession>A0A3N1CMT9</accession>
<comment type="caution">
    <text evidence="2">The sequence shown here is derived from an EMBL/GenBank/DDBJ whole genome shotgun (WGS) entry which is preliminary data.</text>
</comment>
<proteinExistence type="predicted"/>
<gene>
    <name evidence="2" type="ORF">EDD29_0094</name>
</gene>
<name>A0A3N1CMT9_9ACTN</name>
<reference evidence="2 3" key="1">
    <citation type="submission" date="2018-11" db="EMBL/GenBank/DDBJ databases">
        <title>Sequencing the genomes of 1000 actinobacteria strains.</title>
        <authorList>
            <person name="Klenk H.-P."/>
        </authorList>
    </citation>
    <scope>NUCLEOTIDE SEQUENCE [LARGE SCALE GENOMIC DNA]</scope>
    <source>
        <strain evidence="2 3">DSM 44254</strain>
    </source>
</reference>